<dbReference type="InterPro" id="IPR036609">
    <property type="entry name" value="LCCL_sf"/>
</dbReference>
<dbReference type="Pfam" id="PF00092">
    <property type="entry name" value="VWA"/>
    <property type="match status" value="2"/>
</dbReference>
<evidence type="ECO:0000313" key="6">
    <source>
        <dbReference type="Proteomes" id="UP000694546"/>
    </source>
</evidence>
<feature type="domain" description="VWFA" evidence="3">
    <location>
        <begin position="141"/>
        <end position="324"/>
    </location>
</feature>
<dbReference type="Gene3D" id="2.170.130.20">
    <property type="entry name" value="LCCL-like domain"/>
    <property type="match status" value="1"/>
</dbReference>
<feature type="chain" id="PRO_5046216249" evidence="2">
    <location>
        <begin position="20"/>
        <end position="521"/>
    </location>
</feature>
<dbReference type="InterPro" id="IPR050525">
    <property type="entry name" value="ECM_Assembly_Org"/>
</dbReference>
<feature type="domain" description="VWFA" evidence="3">
    <location>
        <begin position="341"/>
        <end position="509"/>
    </location>
</feature>
<dbReference type="Proteomes" id="UP000694546">
    <property type="component" value="Chromosome 5"/>
</dbReference>
<keyword evidence="1" id="KW-0325">Glycoprotein</keyword>
<evidence type="ECO:0000259" key="3">
    <source>
        <dbReference type="PROSITE" id="PS50234"/>
    </source>
</evidence>
<dbReference type="PROSITE" id="PS50820">
    <property type="entry name" value="LCCL"/>
    <property type="match status" value="1"/>
</dbReference>
<evidence type="ECO:0000256" key="2">
    <source>
        <dbReference type="SAM" id="SignalP"/>
    </source>
</evidence>
<dbReference type="GeneTree" id="ENSGT00940000159386"/>
<protein>
    <submittedName>
        <fullName evidence="5">Coagulation factor C homolog, cochlin (Limulus polyphemus)</fullName>
    </submittedName>
</protein>
<dbReference type="PANTHER" id="PTHR24020:SF84">
    <property type="entry name" value="VWFA DOMAIN-CONTAINING PROTEIN"/>
    <property type="match status" value="1"/>
</dbReference>
<name>A0A8C5CGN2_GADMO</name>
<organism evidence="5 6">
    <name type="scientific">Gadus morhua</name>
    <name type="common">Atlantic cod</name>
    <dbReference type="NCBI Taxonomy" id="8049"/>
    <lineage>
        <taxon>Eukaryota</taxon>
        <taxon>Metazoa</taxon>
        <taxon>Chordata</taxon>
        <taxon>Craniata</taxon>
        <taxon>Vertebrata</taxon>
        <taxon>Euteleostomi</taxon>
        <taxon>Actinopterygii</taxon>
        <taxon>Neopterygii</taxon>
        <taxon>Teleostei</taxon>
        <taxon>Neoteleostei</taxon>
        <taxon>Acanthomorphata</taxon>
        <taxon>Zeiogadaria</taxon>
        <taxon>Gadariae</taxon>
        <taxon>Gadiformes</taxon>
        <taxon>Gadoidei</taxon>
        <taxon>Gadidae</taxon>
        <taxon>Gadus</taxon>
    </lineage>
</organism>
<keyword evidence="6" id="KW-1185">Reference proteome</keyword>
<keyword evidence="2" id="KW-0732">Signal</keyword>
<dbReference type="CDD" id="cd01472">
    <property type="entry name" value="vWA_collagen"/>
    <property type="match status" value="1"/>
</dbReference>
<dbReference type="InterPro" id="IPR036465">
    <property type="entry name" value="vWFA_dom_sf"/>
</dbReference>
<feature type="signal peptide" evidence="2">
    <location>
        <begin position="1"/>
        <end position="19"/>
    </location>
</feature>
<dbReference type="SMART" id="SM00603">
    <property type="entry name" value="LCCL"/>
    <property type="match status" value="1"/>
</dbReference>
<evidence type="ECO:0000259" key="4">
    <source>
        <dbReference type="PROSITE" id="PS50820"/>
    </source>
</evidence>
<dbReference type="PRINTS" id="PR00453">
    <property type="entry name" value="VWFADOMAIN"/>
</dbReference>
<dbReference type="InterPro" id="IPR004043">
    <property type="entry name" value="LCCL"/>
</dbReference>
<dbReference type="Gene3D" id="3.40.50.410">
    <property type="entry name" value="von Willebrand factor, type A domain"/>
    <property type="match status" value="2"/>
</dbReference>
<dbReference type="SMART" id="SM00327">
    <property type="entry name" value="VWA"/>
    <property type="match status" value="2"/>
</dbReference>
<dbReference type="AlphaFoldDB" id="A0A8C5CGN2"/>
<accession>A0A8C5CGN2</accession>
<feature type="domain" description="LCCL" evidence="4">
    <location>
        <begin position="23"/>
        <end position="112"/>
    </location>
</feature>
<dbReference type="SUPFAM" id="SSF53300">
    <property type="entry name" value="vWA-like"/>
    <property type="match status" value="2"/>
</dbReference>
<dbReference type="Ensembl" id="ENSGMOT00000032808.1">
    <property type="protein sequence ID" value="ENSGMOP00000060718.1"/>
    <property type="gene ID" value="ENSGMOG00000001380.2"/>
</dbReference>
<dbReference type="Pfam" id="PF03815">
    <property type="entry name" value="LCCL"/>
    <property type="match status" value="1"/>
</dbReference>
<sequence>LSLSLSLLGVVLLFNPTLCSDSVPSPITCLTRGADLLEDLQVVLCPPGCAQWRMSVFGTGPYASISNVCGAAIHRYTCLPALNLRVLGRRSYRSSYSNGVQSQALSLWTSSLSLTSTHHTLLHTATHYCTLLHINTSCQVELAVVVDSSRNLGQRRFGLQKNFLSKLVTVLKVGPSGPHVGLVQTGDTPRTEVYLSNSTKQLMLAIKELPYLGGDTNTGKAMQHAAEGFFLAEWGARRGHPRVMLVLLDGWPSDDLEQAAGLARDSGINVFLLSVAKPTPEELPQVHDLDYAKKAVCKDNGFFSLSVPSWFSTTKHVRSLSQKICSPDALQCSRTCLNSVNIGFLIDGSSSVGEVNFRLVLDFLTAIAQSFDISDVGSRIGAVQYTYEQRIEFGLSDFLSKEEVVAGLSKIRYMNGGTATGQAINYVTNNLFKPSVPGRNFLIIVTDGQSYDDIGGPAQNAQKHGITVLAVGTAWAPMEDLKAMASQPHDRHTYFSREFSGLKAFSQEVVRAICQDFGSNN</sequence>
<dbReference type="PROSITE" id="PS50234">
    <property type="entry name" value="VWFA"/>
    <property type="match status" value="2"/>
</dbReference>
<dbReference type="PANTHER" id="PTHR24020">
    <property type="entry name" value="COLLAGEN ALPHA"/>
    <property type="match status" value="1"/>
</dbReference>
<proteinExistence type="predicted"/>
<reference evidence="5" key="2">
    <citation type="submission" date="2025-09" db="UniProtKB">
        <authorList>
            <consortium name="Ensembl"/>
        </authorList>
    </citation>
    <scope>IDENTIFICATION</scope>
</reference>
<dbReference type="OMA" id="NFHLMLG"/>
<evidence type="ECO:0000313" key="5">
    <source>
        <dbReference type="Ensembl" id="ENSGMOP00000060718.1"/>
    </source>
</evidence>
<dbReference type="InterPro" id="IPR002035">
    <property type="entry name" value="VWF_A"/>
</dbReference>
<reference evidence="5" key="1">
    <citation type="submission" date="2025-08" db="UniProtKB">
        <authorList>
            <consortium name="Ensembl"/>
        </authorList>
    </citation>
    <scope>IDENTIFICATION</scope>
</reference>
<evidence type="ECO:0000256" key="1">
    <source>
        <dbReference type="ARBA" id="ARBA00023180"/>
    </source>
</evidence>
<dbReference type="SUPFAM" id="SSF69848">
    <property type="entry name" value="LCCL domain"/>
    <property type="match status" value="1"/>
</dbReference>